<dbReference type="Gene3D" id="3.40.1190.20">
    <property type="match status" value="1"/>
</dbReference>
<keyword evidence="1" id="KW-0808">Transferase</keyword>
<organism evidence="5 6">
    <name type="scientific">Scyliorhinus torazame</name>
    <name type="common">Cloudy catshark</name>
    <name type="synonym">Catulus torazame</name>
    <dbReference type="NCBI Taxonomy" id="75743"/>
    <lineage>
        <taxon>Eukaryota</taxon>
        <taxon>Metazoa</taxon>
        <taxon>Chordata</taxon>
        <taxon>Craniata</taxon>
        <taxon>Vertebrata</taxon>
        <taxon>Chondrichthyes</taxon>
        <taxon>Elasmobranchii</taxon>
        <taxon>Galeomorphii</taxon>
        <taxon>Galeoidea</taxon>
        <taxon>Carcharhiniformes</taxon>
        <taxon>Scyliorhinidae</taxon>
        <taxon>Scyliorhinus</taxon>
    </lineage>
</organism>
<dbReference type="OrthoDB" id="198885at2759"/>
<dbReference type="STRING" id="75743.A0A401NUQ0"/>
<feature type="domain" description="Carbohydrate kinase PfkB" evidence="4">
    <location>
        <begin position="240"/>
        <end position="296"/>
    </location>
</feature>
<dbReference type="OMA" id="GHIMNLM"/>
<feature type="domain" description="Carbohydrate kinase PfkB" evidence="4">
    <location>
        <begin position="2"/>
        <end position="232"/>
    </location>
</feature>
<gene>
    <name evidence="5" type="ORF">scyTo_0014793</name>
</gene>
<dbReference type="InterPro" id="IPR011611">
    <property type="entry name" value="PfkB_dom"/>
</dbReference>
<name>A0A401NUQ0_SCYTO</name>
<dbReference type="PANTHER" id="PTHR42909:SF1">
    <property type="entry name" value="CARBOHYDRATE KINASE PFKB DOMAIN-CONTAINING PROTEIN"/>
    <property type="match status" value="1"/>
</dbReference>
<evidence type="ECO:0000256" key="2">
    <source>
        <dbReference type="ARBA" id="ARBA00022723"/>
    </source>
</evidence>
<dbReference type="PANTHER" id="PTHR42909">
    <property type="entry name" value="ZGC:136858"/>
    <property type="match status" value="1"/>
</dbReference>
<dbReference type="GO" id="GO:0006753">
    <property type="term" value="P:nucleoside phosphate metabolic process"/>
    <property type="evidence" value="ECO:0007669"/>
    <property type="project" value="UniProtKB-ARBA"/>
</dbReference>
<evidence type="ECO:0000256" key="3">
    <source>
        <dbReference type="ARBA" id="ARBA00022777"/>
    </source>
</evidence>
<dbReference type="EMBL" id="BFAA01008076">
    <property type="protein sequence ID" value="GCB64611.1"/>
    <property type="molecule type" value="Genomic_DNA"/>
</dbReference>
<protein>
    <recommendedName>
        <fullName evidence="4">Carbohydrate kinase PfkB domain-containing protein</fullName>
    </recommendedName>
</protein>
<evidence type="ECO:0000313" key="6">
    <source>
        <dbReference type="Proteomes" id="UP000288216"/>
    </source>
</evidence>
<evidence type="ECO:0000313" key="5">
    <source>
        <dbReference type="EMBL" id="GCB64611.1"/>
    </source>
</evidence>
<evidence type="ECO:0000256" key="1">
    <source>
        <dbReference type="ARBA" id="ARBA00022679"/>
    </source>
</evidence>
<dbReference type="GO" id="GO:0005737">
    <property type="term" value="C:cytoplasm"/>
    <property type="evidence" value="ECO:0007669"/>
    <property type="project" value="TreeGrafter"/>
</dbReference>
<dbReference type="Proteomes" id="UP000288216">
    <property type="component" value="Unassembled WGS sequence"/>
</dbReference>
<dbReference type="GO" id="GO:0004730">
    <property type="term" value="F:pseudouridylate synthase activity"/>
    <property type="evidence" value="ECO:0007669"/>
    <property type="project" value="TreeGrafter"/>
</dbReference>
<dbReference type="GO" id="GO:0016798">
    <property type="term" value="F:hydrolase activity, acting on glycosyl bonds"/>
    <property type="evidence" value="ECO:0007669"/>
    <property type="project" value="TreeGrafter"/>
</dbReference>
<dbReference type="InterPro" id="IPR002173">
    <property type="entry name" value="Carboh/pur_kinase_PfkB_CS"/>
</dbReference>
<dbReference type="SUPFAM" id="SSF53613">
    <property type="entry name" value="Ribokinase-like"/>
    <property type="match status" value="1"/>
</dbReference>
<dbReference type="PROSITE" id="PS00584">
    <property type="entry name" value="PFKB_KINASES_2"/>
    <property type="match status" value="1"/>
</dbReference>
<keyword evidence="6" id="KW-1185">Reference proteome</keyword>
<dbReference type="GO" id="GO:0046872">
    <property type="term" value="F:metal ion binding"/>
    <property type="evidence" value="ECO:0007669"/>
    <property type="project" value="UniProtKB-KW"/>
</dbReference>
<keyword evidence="3" id="KW-0418">Kinase</keyword>
<proteinExistence type="predicted"/>
<dbReference type="GO" id="GO:0016301">
    <property type="term" value="F:kinase activity"/>
    <property type="evidence" value="ECO:0007669"/>
    <property type="project" value="UniProtKB-KW"/>
</dbReference>
<evidence type="ECO:0000259" key="4">
    <source>
        <dbReference type="Pfam" id="PF00294"/>
    </source>
</evidence>
<keyword evidence="2" id="KW-0479">Metal-binding</keyword>
<dbReference type="InterPro" id="IPR029056">
    <property type="entry name" value="Ribokinase-like"/>
</dbReference>
<dbReference type="Pfam" id="PF00294">
    <property type="entry name" value="PfkB"/>
    <property type="match status" value="2"/>
</dbReference>
<dbReference type="CDD" id="cd01941">
    <property type="entry name" value="YeiC_kinase_like"/>
    <property type="match status" value="1"/>
</dbReference>
<sequence length="331" mass="35474">MHQTIGGVGRNLADCLSRLGLTPLFISALGKDANGDRVLRFCSHMDTSAVVMLPEHCTAVYCAVIAANGELSVGLGDMDIHWQITEQYVSKFKVQLQSASLVCLDGNIPTSTINYVCSFAEEHGIPVLFEPTDSISACKPFKSDSWKSLAYTSPNLMELRAMNEALGLPVPAELPSVMDDVIGVALDMSRPLLKHLQCVIVTLGQHGVLLCGKSEEGTISLQPKKSPKDVPGTSCAIHYPAIAIEAEEILNVSGAGDSLAAGIIAGILTGQETHTCIRMGLLAARYSLGSQEAISTLINTDSVNPQKVIDRVWQQPTYQNENKPPTTKSEL</sequence>
<dbReference type="AlphaFoldDB" id="A0A401NUQ0"/>
<comment type="caution">
    <text evidence="5">The sequence shown here is derived from an EMBL/GenBank/DDBJ whole genome shotgun (WGS) entry which is preliminary data.</text>
</comment>
<reference evidence="5 6" key="1">
    <citation type="journal article" date="2018" name="Nat. Ecol. Evol.">
        <title>Shark genomes provide insights into elasmobranch evolution and the origin of vertebrates.</title>
        <authorList>
            <person name="Hara Y"/>
            <person name="Yamaguchi K"/>
            <person name="Onimaru K"/>
            <person name="Kadota M"/>
            <person name="Koyanagi M"/>
            <person name="Keeley SD"/>
            <person name="Tatsumi K"/>
            <person name="Tanaka K"/>
            <person name="Motone F"/>
            <person name="Kageyama Y"/>
            <person name="Nozu R"/>
            <person name="Adachi N"/>
            <person name="Nishimura O"/>
            <person name="Nakagawa R"/>
            <person name="Tanegashima C"/>
            <person name="Kiyatake I"/>
            <person name="Matsumoto R"/>
            <person name="Murakumo K"/>
            <person name="Nishida K"/>
            <person name="Terakita A"/>
            <person name="Kuratani S"/>
            <person name="Sato K"/>
            <person name="Hyodo S Kuraku.S."/>
        </authorList>
    </citation>
    <scope>NUCLEOTIDE SEQUENCE [LARGE SCALE GENOMIC DNA]</scope>
</reference>
<accession>A0A401NUQ0</accession>